<dbReference type="SUPFAM" id="SSF52540">
    <property type="entry name" value="P-loop containing nucleoside triphosphate hydrolases"/>
    <property type="match status" value="1"/>
</dbReference>
<proteinExistence type="predicted"/>
<dbReference type="PANTHER" id="PTHR24221:SF430">
    <property type="entry name" value="MULTIDRUG RESISTANCE ABC TRANSPORTER ATP-BINDING_PERMEASE PROTEIN YHEH-RELATED"/>
    <property type="match status" value="1"/>
</dbReference>
<feature type="non-terminal residue" evidence="2">
    <location>
        <position position="1"/>
    </location>
</feature>
<evidence type="ECO:0000313" key="3">
    <source>
        <dbReference type="Proteomes" id="UP001287282"/>
    </source>
</evidence>
<comment type="caution">
    <text evidence="2">The sequence shown here is derived from an EMBL/GenBank/DDBJ whole genome shotgun (WGS) entry which is preliminary data.</text>
</comment>
<name>A0ABU3XGM1_9BACI</name>
<keyword evidence="2" id="KW-0067">ATP-binding</keyword>
<feature type="non-terminal residue" evidence="2">
    <location>
        <position position="92"/>
    </location>
</feature>
<evidence type="ECO:0000313" key="2">
    <source>
        <dbReference type="EMBL" id="MDV2687042.1"/>
    </source>
</evidence>
<protein>
    <submittedName>
        <fullName evidence="2">ATP-binding cassette domain-containing protein</fullName>
    </submittedName>
</protein>
<dbReference type="InterPro" id="IPR027417">
    <property type="entry name" value="P-loop_NTPase"/>
</dbReference>
<sequence length="92" mass="10430">TANPGETVALVGHTGSGKSSIINLMMRFYEFERGDILIDGHSIRDFSKDELREKMGLVLQDPFLFYGTIKDNIRLHHSSMTDQRVEEAAKFV</sequence>
<accession>A0ABU3XGM1</accession>
<dbReference type="Proteomes" id="UP001287282">
    <property type="component" value="Unassembled WGS sequence"/>
</dbReference>
<keyword evidence="3" id="KW-1185">Reference proteome</keyword>
<dbReference type="Pfam" id="PF00005">
    <property type="entry name" value="ABC_tran"/>
    <property type="match status" value="1"/>
</dbReference>
<dbReference type="InterPro" id="IPR003439">
    <property type="entry name" value="ABC_transporter-like_ATP-bd"/>
</dbReference>
<gene>
    <name evidence="2" type="ORF">RYX56_22080</name>
</gene>
<evidence type="ECO:0000259" key="1">
    <source>
        <dbReference type="Pfam" id="PF00005"/>
    </source>
</evidence>
<dbReference type="EMBL" id="JAWJBA010000232">
    <property type="protein sequence ID" value="MDV2687042.1"/>
    <property type="molecule type" value="Genomic_DNA"/>
</dbReference>
<reference evidence="2 3" key="1">
    <citation type="submission" date="2023-10" db="EMBL/GenBank/DDBJ databases">
        <title>Screening of Alkalihalobacillus lindianensis BZ-TG-R113 and Its Alleviation of Salt Stress on Rapeseed Growth.</title>
        <authorList>
            <person name="Zhao B."/>
            <person name="Guo T."/>
        </authorList>
    </citation>
    <scope>NUCLEOTIDE SEQUENCE [LARGE SCALE GENOMIC DNA]</scope>
    <source>
        <strain evidence="2 3">BZ-TG-R113</strain>
    </source>
</reference>
<dbReference type="PANTHER" id="PTHR24221">
    <property type="entry name" value="ATP-BINDING CASSETTE SUB-FAMILY B"/>
    <property type="match status" value="1"/>
</dbReference>
<dbReference type="Gene3D" id="3.40.50.300">
    <property type="entry name" value="P-loop containing nucleotide triphosphate hydrolases"/>
    <property type="match status" value="1"/>
</dbReference>
<organism evidence="2 3">
    <name type="scientific">Alkalihalophilus lindianensis</name>
    <dbReference type="NCBI Taxonomy" id="1630542"/>
    <lineage>
        <taxon>Bacteria</taxon>
        <taxon>Bacillati</taxon>
        <taxon>Bacillota</taxon>
        <taxon>Bacilli</taxon>
        <taxon>Bacillales</taxon>
        <taxon>Bacillaceae</taxon>
        <taxon>Alkalihalophilus</taxon>
    </lineage>
</organism>
<keyword evidence="2" id="KW-0547">Nucleotide-binding</keyword>
<feature type="domain" description="ABC transporter" evidence="1">
    <location>
        <begin position="2"/>
        <end position="89"/>
    </location>
</feature>
<dbReference type="InterPro" id="IPR039421">
    <property type="entry name" value="Type_1_exporter"/>
</dbReference>
<dbReference type="RefSeq" id="WP_317124078.1">
    <property type="nucleotide sequence ID" value="NZ_JAWJBA010000232.1"/>
</dbReference>
<dbReference type="GO" id="GO:0005524">
    <property type="term" value="F:ATP binding"/>
    <property type="evidence" value="ECO:0007669"/>
    <property type="project" value="UniProtKB-KW"/>
</dbReference>